<sequence length="334" mass="37221">MSLAGPTFVKLAQWAASRTDLFSQQLCTELGQLHDANTEHAAEHSRRQVCRLFGVDTLDQVFDQFDDQALGAGAVAQVHYARFRADQLPPGTPATAANKEVAIKVLHPGVDRLIRRDLRIMHWGAVVIGWLPGMSWLSLAEEVRVFGTMMLAQLDLRVEASNLRKFRANFSARPATRFPQPLGVCSETVLIESYEDGVPLRAFLDASTPYDRALGAHGLEAFLHMLIYDNFVHADLHPGNILVALRSPASAVSPLDRFVEEFYEKSPFRREYWLAERDPLPTSAQAHRRVREIMQKGDMKGVEEYVGALYANGFSAELVMLDCGLATSLDATNR</sequence>
<evidence type="ECO:0000313" key="1">
    <source>
        <dbReference type="EMBL" id="KAJ1936130.1"/>
    </source>
</evidence>
<accession>A0ACC1J3C5</accession>
<reference evidence="1" key="1">
    <citation type="submission" date="2022-07" db="EMBL/GenBank/DDBJ databases">
        <title>Phylogenomic reconstructions and comparative analyses of Kickxellomycotina fungi.</title>
        <authorList>
            <person name="Reynolds N.K."/>
            <person name="Stajich J.E."/>
            <person name="Barry K."/>
            <person name="Grigoriev I.V."/>
            <person name="Crous P."/>
            <person name="Smith M.E."/>
        </authorList>
    </citation>
    <scope>NUCLEOTIDE SEQUENCE</scope>
    <source>
        <strain evidence="1">NRRL 5244</strain>
    </source>
</reference>
<protein>
    <submittedName>
        <fullName evidence="1">Uncharacterized protein</fullName>
    </submittedName>
</protein>
<evidence type="ECO:0000313" key="2">
    <source>
        <dbReference type="Proteomes" id="UP001150603"/>
    </source>
</evidence>
<name>A0ACC1J3C5_9FUNG</name>
<organism evidence="1 2">
    <name type="scientific">Linderina macrospora</name>
    <dbReference type="NCBI Taxonomy" id="4868"/>
    <lineage>
        <taxon>Eukaryota</taxon>
        <taxon>Fungi</taxon>
        <taxon>Fungi incertae sedis</taxon>
        <taxon>Zoopagomycota</taxon>
        <taxon>Kickxellomycotina</taxon>
        <taxon>Kickxellomycetes</taxon>
        <taxon>Kickxellales</taxon>
        <taxon>Kickxellaceae</taxon>
        <taxon>Linderina</taxon>
    </lineage>
</organism>
<proteinExistence type="predicted"/>
<dbReference type="Proteomes" id="UP001150603">
    <property type="component" value="Unassembled WGS sequence"/>
</dbReference>
<gene>
    <name evidence="1" type="ORF">FBU59_005157</name>
</gene>
<comment type="caution">
    <text evidence="1">The sequence shown here is derived from an EMBL/GenBank/DDBJ whole genome shotgun (WGS) entry which is preliminary data.</text>
</comment>
<feature type="non-terminal residue" evidence="1">
    <location>
        <position position="334"/>
    </location>
</feature>
<keyword evidence="2" id="KW-1185">Reference proteome</keyword>
<dbReference type="EMBL" id="JANBPW010003989">
    <property type="protein sequence ID" value="KAJ1936130.1"/>
    <property type="molecule type" value="Genomic_DNA"/>
</dbReference>